<protein>
    <submittedName>
        <fullName evidence="3">Uncharacterized protein</fullName>
    </submittedName>
</protein>
<dbReference type="OrthoDB" id="3178261at2"/>
<evidence type="ECO:0000313" key="3">
    <source>
        <dbReference type="EMBL" id="RNL46888.1"/>
    </source>
</evidence>
<sequence>MNDDERLEESVDEPDAALGDALFRAFDRMTPSAEVEERMLKAIAPTCETPSNENEGEDECEDEEPHSHLEDCDASNRAFVPATVVLGKNGANTESYRKARRVWNVSVPAAACLVLAVGIGGIALGVSGTAQQGMQAAAPNEGGTTSMSSAEAARSADAVPTPETGAGPAANAAPHLNVVLSDGLQLRIASGEDGLPLAADPALVGDQIEVASAWTDSQERVGCTVFAYGDGAHPYAVRYDGDESFYVASAV</sequence>
<feature type="compositionally biased region" description="Acidic residues" evidence="1">
    <location>
        <begin position="54"/>
        <end position="64"/>
    </location>
</feature>
<dbReference type="EMBL" id="QICD01000005">
    <property type="protein sequence ID" value="RNL46888.1"/>
    <property type="molecule type" value="Genomic_DNA"/>
</dbReference>
<keyword evidence="4" id="KW-1185">Reference proteome</keyword>
<accession>A0A3N0BH41</accession>
<keyword evidence="2" id="KW-0812">Transmembrane</keyword>
<proteinExistence type="predicted"/>
<dbReference type="AlphaFoldDB" id="A0A3N0BH41"/>
<evidence type="ECO:0000256" key="2">
    <source>
        <dbReference type="SAM" id="Phobius"/>
    </source>
</evidence>
<feature type="region of interest" description="Disordered" evidence="1">
    <location>
        <begin position="43"/>
        <end position="70"/>
    </location>
</feature>
<reference evidence="4" key="1">
    <citation type="submission" date="2018-05" db="EMBL/GenBank/DDBJ databases">
        <title>Genome Sequencing of selected type strains of the family Eggerthellaceae.</title>
        <authorList>
            <person name="Danylec N."/>
            <person name="Stoll D.A."/>
            <person name="Doetsch A."/>
            <person name="Huch M."/>
        </authorList>
    </citation>
    <scope>NUCLEOTIDE SEQUENCE [LARGE SCALE GENOMIC DNA]</scope>
    <source>
        <strain evidence="4">DSM 16106</strain>
    </source>
</reference>
<comment type="caution">
    <text evidence="3">The sequence shown here is derived from an EMBL/GenBank/DDBJ whole genome shotgun (WGS) entry which is preliminary data.</text>
</comment>
<keyword evidence="2" id="KW-1133">Transmembrane helix</keyword>
<organism evidence="3 4">
    <name type="scientific">Paraeggerthella hongkongensis</name>
    <dbReference type="NCBI Taxonomy" id="230658"/>
    <lineage>
        <taxon>Bacteria</taxon>
        <taxon>Bacillati</taxon>
        <taxon>Actinomycetota</taxon>
        <taxon>Coriobacteriia</taxon>
        <taxon>Eggerthellales</taxon>
        <taxon>Eggerthellaceae</taxon>
        <taxon>Paraeggerthella</taxon>
    </lineage>
</organism>
<dbReference type="Proteomes" id="UP000278632">
    <property type="component" value="Unassembled WGS sequence"/>
</dbReference>
<gene>
    <name evidence="3" type="ORF">DMP08_04190</name>
</gene>
<feature type="region of interest" description="Disordered" evidence="1">
    <location>
        <begin position="135"/>
        <end position="170"/>
    </location>
</feature>
<keyword evidence="2" id="KW-0472">Membrane</keyword>
<evidence type="ECO:0000256" key="1">
    <source>
        <dbReference type="SAM" id="MobiDB-lite"/>
    </source>
</evidence>
<feature type="transmembrane region" description="Helical" evidence="2">
    <location>
        <begin position="102"/>
        <end position="126"/>
    </location>
</feature>
<evidence type="ECO:0000313" key="4">
    <source>
        <dbReference type="Proteomes" id="UP000278632"/>
    </source>
</evidence>
<name>A0A3N0BH41_9ACTN</name>
<dbReference type="RefSeq" id="WP_123191717.1">
    <property type="nucleotide sequence ID" value="NZ_QICD01000005.1"/>
</dbReference>